<proteinExistence type="predicted"/>
<name>A0ABT7VVN7_9GAMM</name>
<feature type="non-terminal residue" evidence="1">
    <location>
        <position position="216"/>
    </location>
</feature>
<protein>
    <recommendedName>
        <fullName evidence="3">ATPase domain protein, prokaryote domain protein</fullName>
    </recommendedName>
</protein>
<accession>A0ABT7VVN7</accession>
<reference evidence="1" key="1">
    <citation type="submission" date="2023-06" db="EMBL/GenBank/DDBJ databases">
        <title>Uncultivated large filamentous bacteria from sulfidic sediments reveal new species and different genomic features in energy metabolism and defense.</title>
        <authorList>
            <person name="Fonseca A."/>
        </authorList>
    </citation>
    <scope>NUCLEOTIDE SEQUENCE</scope>
    <source>
        <strain evidence="1">HSG4</strain>
    </source>
</reference>
<evidence type="ECO:0000313" key="1">
    <source>
        <dbReference type="EMBL" id="MDM8563631.1"/>
    </source>
</evidence>
<gene>
    <name evidence="1" type="ORF">QUF54_09780</name>
</gene>
<evidence type="ECO:0000313" key="2">
    <source>
        <dbReference type="Proteomes" id="UP001171945"/>
    </source>
</evidence>
<evidence type="ECO:0008006" key="3">
    <source>
        <dbReference type="Google" id="ProtNLM"/>
    </source>
</evidence>
<comment type="caution">
    <text evidence="1">The sequence shown here is derived from an EMBL/GenBank/DDBJ whole genome shotgun (WGS) entry which is preliminary data.</text>
</comment>
<dbReference type="InterPro" id="IPR027417">
    <property type="entry name" value="P-loop_NTPase"/>
</dbReference>
<dbReference type="Proteomes" id="UP001171945">
    <property type="component" value="Unassembled WGS sequence"/>
</dbReference>
<dbReference type="EMBL" id="JAUCGM010000762">
    <property type="protein sequence ID" value="MDM8563631.1"/>
    <property type="molecule type" value="Genomic_DNA"/>
</dbReference>
<dbReference type="Gene3D" id="3.40.50.300">
    <property type="entry name" value="P-loop containing nucleotide triphosphate hydrolases"/>
    <property type="match status" value="1"/>
</dbReference>
<sequence length="216" mass="25618">MINQAQPNWCIKPLVAEEVYTDRQEFLDYLYQSALKAKTRRTRSTVLLGQRRLGKTEIFKRVVNRLFFEQDHHDPEAVVPVYYSFPDTFKDRWDFALKYVENFIRWYAAFRLRDANLLSDEICRPHQLIKIIHQKLPLTKGLKSTLNFIEGLLEKDITIPEQVALSHPRRVSDYDDSTIVLFLDEFQNNRLPQYHLDVVGYMQEEVESPPCPHFVT</sequence>
<dbReference type="SUPFAM" id="SSF52540">
    <property type="entry name" value="P-loop containing nucleoside triphosphate hydrolases"/>
    <property type="match status" value="1"/>
</dbReference>
<keyword evidence="2" id="KW-1185">Reference proteome</keyword>
<organism evidence="1 2">
    <name type="scientific">Candidatus Marithioploca araucensis</name>
    <dbReference type="NCBI Taxonomy" id="70273"/>
    <lineage>
        <taxon>Bacteria</taxon>
        <taxon>Pseudomonadati</taxon>
        <taxon>Pseudomonadota</taxon>
        <taxon>Gammaproteobacteria</taxon>
        <taxon>Thiotrichales</taxon>
        <taxon>Thiotrichaceae</taxon>
        <taxon>Candidatus Marithioploca</taxon>
    </lineage>
</organism>